<feature type="compositionally biased region" description="Acidic residues" evidence="1">
    <location>
        <begin position="29"/>
        <end position="45"/>
    </location>
</feature>
<evidence type="ECO:0000313" key="3">
    <source>
        <dbReference type="Proteomes" id="UP000199475"/>
    </source>
</evidence>
<name>A0A1G9JR10_9ACTN</name>
<reference evidence="2 3" key="1">
    <citation type="submission" date="2016-10" db="EMBL/GenBank/DDBJ databases">
        <authorList>
            <person name="de Groot N.N."/>
        </authorList>
    </citation>
    <scope>NUCLEOTIDE SEQUENCE [LARGE SCALE GENOMIC DNA]</scope>
    <source>
        <strain evidence="2 3">CGMCC 1.9159</strain>
    </source>
</reference>
<feature type="region of interest" description="Disordered" evidence="1">
    <location>
        <begin position="1"/>
        <end position="51"/>
    </location>
</feature>
<feature type="compositionally biased region" description="Acidic residues" evidence="1">
    <location>
        <begin position="1"/>
        <end position="20"/>
    </location>
</feature>
<keyword evidence="3" id="KW-1185">Reference proteome</keyword>
<protein>
    <submittedName>
        <fullName evidence="2">Uncharacterized protein</fullName>
    </submittedName>
</protein>
<dbReference type="STRING" id="686624.SAMN04488242_1419"/>
<organism evidence="2 3">
    <name type="scientific">Tessaracoccus oleiagri</name>
    <dbReference type="NCBI Taxonomy" id="686624"/>
    <lineage>
        <taxon>Bacteria</taxon>
        <taxon>Bacillati</taxon>
        <taxon>Actinomycetota</taxon>
        <taxon>Actinomycetes</taxon>
        <taxon>Propionibacteriales</taxon>
        <taxon>Propionibacteriaceae</taxon>
        <taxon>Tessaracoccus</taxon>
    </lineage>
</organism>
<sequence length="51" mass="5804">MTTQDFPDDEPREDYDDDFDSGPPRPFEDPPDEDDLWPGALDEDETRGTGS</sequence>
<dbReference type="AlphaFoldDB" id="A0A1G9JR10"/>
<accession>A0A1G9JR10</accession>
<dbReference type="Proteomes" id="UP000199475">
    <property type="component" value="Unassembled WGS sequence"/>
</dbReference>
<dbReference type="RefSeq" id="WP_176761692.1">
    <property type="nucleotide sequence ID" value="NZ_FNGP01000002.1"/>
</dbReference>
<gene>
    <name evidence="2" type="ORF">SAMN04488242_1419</name>
</gene>
<evidence type="ECO:0000313" key="2">
    <source>
        <dbReference type="EMBL" id="SDL39979.1"/>
    </source>
</evidence>
<proteinExistence type="predicted"/>
<evidence type="ECO:0000256" key="1">
    <source>
        <dbReference type="SAM" id="MobiDB-lite"/>
    </source>
</evidence>
<dbReference type="EMBL" id="FNGP01000002">
    <property type="protein sequence ID" value="SDL39979.1"/>
    <property type="molecule type" value="Genomic_DNA"/>
</dbReference>